<keyword evidence="2" id="KW-0812">Transmembrane</keyword>
<dbReference type="EMBL" id="JNVM01000033">
    <property type="protein sequence ID" value="KEQ22594.1"/>
    <property type="molecule type" value="Genomic_DNA"/>
</dbReference>
<evidence type="ECO:0000313" key="3">
    <source>
        <dbReference type="EMBL" id="KEQ22594.1"/>
    </source>
</evidence>
<accession>A0A081NVX1</accession>
<dbReference type="AlphaFoldDB" id="A0A081NVX1"/>
<dbReference type="Proteomes" id="UP000028123">
    <property type="component" value="Unassembled WGS sequence"/>
</dbReference>
<keyword evidence="2" id="KW-1133">Transmembrane helix</keyword>
<protein>
    <recommendedName>
        <fullName evidence="5">SPOR domain-containing protein</fullName>
    </recommendedName>
</protein>
<proteinExistence type="predicted"/>
<organism evidence="3 4">
    <name type="scientific">Paenibacillus tyrfis</name>
    <dbReference type="NCBI Taxonomy" id="1501230"/>
    <lineage>
        <taxon>Bacteria</taxon>
        <taxon>Bacillati</taxon>
        <taxon>Bacillota</taxon>
        <taxon>Bacilli</taxon>
        <taxon>Bacillales</taxon>
        <taxon>Paenibacillaceae</taxon>
        <taxon>Paenibacillus</taxon>
    </lineage>
</organism>
<feature type="compositionally biased region" description="Basic and acidic residues" evidence="1">
    <location>
        <begin position="41"/>
        <end position="62"/>
    </location>
</feature>
<comment type="caution">
    <text evidence="3">The sequence shown here is derived from an EMBL/GenBank/DDBJ whole genome shotgun (WGS) entry which is preliminary data.</text>
</comment>
<keyword evidence="2" id="KW-0472">Membrane</keyword>
<dbReference type="eggNOG" id="ENOG5032ZUR">
    <property type="taxonomic scope" value="Bacteria"/>
</dbReference>
<name>A0A081NVX1_9BACL</name>
<evidence type="ECO:0008006" key="5">
    <source>
        <dbReference type="Google" id="ProtNLM"/>
    </source>
</evidence>
<gene>
    <name evidence="3" type="ORF">ET33_22060</name>
</gene>
<evidence type="ECO:0000256" key="1">
    <source>
        <dbReference type="SAM" id="MobiDB-lite"/>
    </source>
</evidence>
<sequence>MNKTKMTFRFHKDGQRHERQETGSVPQVIPLRSEEYTVVEQRADESHEEPDKPDKPPVESRKIRGPMWTGPALNEYTTDFGGWQSSFETETHRVEQLIRETGGGRSFDPETGYVERPDPTGGMERTHQPYTQEESAYFRRTPGSGSWLRITASVAGAVITGVAFGFLVLSMFSGGTDSGKTKSPGGTTTAQQGMKEAGAGGMISTGAMAAKPGGADSAAPASGSVIGVPVQIPAKSYAVLQGGVFSSAQGAEAAAADFRKKGLAGAVEGGDKHPVYVGMAGTRDEVLGLSQAYQQKNIEVIVKTLDLPAVTKVKWSGKQVDMFSNYMAQGDKLVKLIAGQTIAHTAEAKPEALDDKVLQSIKSTHQSWSQTAAAVSDGLGEAGKKALPKMNNSLNTAVASLEEYKKNPSQAFLWQAQTAAMQYIVAEKELLQAVALP</sequence>
<keyword evidence="4" id="KW-1185">Reference proteome</keyword>
<feature type="region of interest" description="Disordered" evidence="1">
    <location>
        <begin position="102"/>
        <end position="126"/>
    </location>
</feature>
<evidence type="ECO:0000313" key="4">
    <source>
        <dbReference type="Proteomes" id="UP000028123"/>
    </source>
</evidence>
<dbReference type="OrthoDB" id="2680382at2"/>
<feature type="transmembrane region" description="Helical" evidence="2">
    <location>
        <begin position="147"/>
        <end position="172"/>
    </location>
</feature>
<feature type="compositionally biased region" description="Basic and acidic residues" evidence="1">
    <location>
        <begin position="10"/>
        <end position="21"/>
    </location>
</feature>
<reference evidence="3 4" key="1">
    <citation type="submission" date="2014-06" db="EMBL/GenBank/DDBJ databases">
        <title>Draft genome sequence of Paenibacillus sp. MSt1.</title>
        <authorList>
            <person name="Aw Y.K."/>
            <person name="Ong K.S."/>
            <person name="Gan H.M."/>
            <person name="Lee S.M."/>
        </authorList>
    </citation>
    <scope>NUCLEOTIDE SEQUENCE [LARGE SCALE GENOMIC DNA]</scope>
    <source>
        <strain evidence="3 4">MSt1</strain>
    </source>
</reference>
<dbReference type="RefSeq" id="WP_036690609.1">
    <property type="nucleotide sequence ID" value="NZ_JNVM01000033.1"/>
</dbReference>
<feature type="region of interest" description="Disordered" evidence="1">
    <location>
        <begin position="1"/>
        <end position="70"/>
    </location>
</feature>
<evidence type="ECO:0000256" key="2">
    <source>
        <dbReference type="SAM" id="Phobius"/>
    </source>
</evidence>